<dbReference type="EMBL" id="QJJQ01000001">
    <property type="protein sequence ID" value="PXW90371.1"/>
    <property type="molecule type" value="Genomic_DNA"/>
</dbReference>
<dbReference type="Gene3D" id="3.60.15.10">
    <property type="entry name" value="Ribonuclease Z/Hydroxyacylglutathione hydrolase-like"/>
    <property type="match status" value="1"/>
</dbReference>
<accession>A0A2V3WBH3</accession>
<dbReference type="Gene3D" id="1.10.150.320">
    <property type="entry name" value="Photosystem II 12 kDa extrinsic protein"/>
    <property type="match status" value="1"/>
</dbReference>
<dbReference type="GO" id="GO:0016787">
    <property type="term" value="F:hydrolase activity"/>
    <property type="evidence" value="ECO:0007669"/>
    <property type="project" value="UniProtKB-KW"/>
</dbReference>
<comment type="caution">
    <text evidence="3">The sequence shown here is derived from an EMBL/GenBank/DDBJ whole genome shotgun (WGS) entry which is preliminary data.</text>
</comment>
<dbReference type="InterPro" id="IPR001279">
    <property type="entry name" value="Metallo-B-lactamas"/>
</dbReference>
<feature type="signal peptide" evidence="1">
    <location>
        <begin position="1"/>
        <end position="23"/>
    </location>
</feature>
<feature type="domain" description="Metallo-beta-lactamase" evidence="2">
    <location>
        <begin position="54"/>
        <end position="248"/>
    </location>
</feature>
<dbReference type="PROSITE" id="PS51257">
    <property type="entry name" value="PROKAR_LIPOPROTEIN"/>
    <property type="match status" value="1"/>
</dbReference>
<evidence type="ECO:0000313" key="4">
    <source>
        <dbReference type="Proteomes" id="UP000247978"/>
    </source>
</evidence>
<sequence>MHKQIQIMFLFLILLLGCQNTTAGSPTKQIGNSTDEATKTVQNQLTVHYIDVGQGDATLFQYVDENTEYTILYDTGDWQGNEVVPYLQKENVHFIDVIIISHPHADHIGQLENVMKNFDVGEVWMSGNSTNTKLFQSAMEAVLESDANYEEPTAGDIFDIGSLELVVLHPESLTGGLNEDSLSIRFTYGEVSFLFTGDAYKKQERQIIQRTDDIQADFLQLGHHGSKTSSDPEFIEAVQPKYAIYSAGAGNSYGHPNEEVVDLFAEKEIPLYGTDMHGTIMVKTDGVKSTIETEIDAKEDKKPNDDCIDINRATKQELVKIVHIGETRAEEIIQLRPFHSIDDLMRINGISSARLKDIKAEEKACIGGN</sequence>
<dbReference type="PANTHER" id="PTHR30619:SF7">
    <property type="entry name" value="BETA-LACTAMASE DOMAIN PROTEIN"/>
    <property type="match status" value="1"/>
</dbReference>
<protein>
    <submittedName>
        <fullName evidence="3">Beta-lactamase superfamily II metal-dependent hydrolase</fullName>
    </submittedName>
</protein>
<dbReference type="Proteomes" id="UP000247978">
    <property type="component" value="Unassembled WGS sequence"/>
</dbReference>
<reference evidence="3 4" key="1">
    <citation type="submission" date="2018-05" db="EMBL/GenBank/DDBJ databases">
        <title>Genomic Encyclopedia of Type Strains, Phase IV (KMG-IV): sequencing the most valuable type-strain genomes for metagenomic binning, comparative biology and taxonomic classification.</title>
        <authorList>
            <person name="Goeker M."/>
        </authorList>
    </citation>
    <scope>NUCLEOTIDE SEQUENCE [LARGE SCALE GENOMIC DNA]</scope>
    <source>
        <strain evidence="3 4">DSM 28556</strain>
    </source>
</reference>
<dbReference type="InterPro" id="IPR035681">
    <property type="entry name" value="ComA-like_MBL"/>
</dbReference>
<evidence type="ECO:0000259" key="2">
    <source>
        <dbReference type="SMART" id="SM00849"/>
    </source>
</evidence>
<dbReference type="CDD" id="cd07731">
    <property type="entry name" value="ComA-like_MBL-fold"/>
    <property type="match status" value="1"/>
</dbReference>
<dbReference type="SUPFAM" id="SSF56281">
    <property type="entry name" value="Metallo-hydrolase/oxidoreductase"/>
    <property type="match status" value="1"/>
</dbReference>
<dbReference type="Pfam" id="PF00753">
    <property type="entry name" value="Lactamase_B"/>
    <property type="match status" value="1"/>
</dbReference>
<evidence type="ECO:0000313" key="3">
    <source>
        <dbReference type="EMBL" id="PXW90371.1"/>
    </source>
</evidence>
<gene>
    <name evidence="3" type="ORF">DFR56_101283</name>
</gene>
<dbReference type="Pfam" id="PF12836">
    <property type="entry name" value="HHH_3"/>
    <property type="match status" value="1"/>
</dbReference>
<keyword evidence="1" id="KW-0732">Signal</keyword>
<dbReference type="RefSeq" id="WP_110393638.1">
    <property type="nucleotide sequence ID" value="NZ_JADIJL010000043.1"/>
</dbReference>
<proteinExistence type="predicted"/>
<dbReference type="SUPFAM" id="SSF81585">
    <property type="entry name" value="PsbU/PolX domain-like"/>
    <property type="match status" value="1"/>
</dbReference>
<evidence type="ECO:0000256" key="1">
    <source>
        <dbReference type="SAM" id="SignalP"/>
    </source>
</evidence>
<name>A0A2V3WBH3_9BACI</name>
<feature type="chain" id="PRO_5039493682" evidence="1">
    <location>
        <begin position="24"/>
        <end position="369"/>
    </location>
</feature>
<dbReference type="OrthoDB" id="9761531at2"/>
<dbReference type="InterPro" id="IPR052159">
    <property type="entry name" value="Competence_DNA_uptake"/>
</dbReference>
<dbReference type="AlphaFoldDB" id="A0A2V3WBH3"/>
<dbReference type="InterPro" id="IPR036866">
    <property type="entry name" value="RibonucZ/Hydroxyglut_hydro"/>
</dbReference>
<dbReference type="PANTHER" id="PTHR30619">
    <property type="entry name" value="DNA INTERNALIZATION/COMPETENCE PROTEIN COMEC/REC2"/>
    <property type="match status" value="1"/>
</dbReference>
<dbReference type="SMART" id="SM00849">
    <property type="entry name" value="Lactamase_B"/>
    <property type="match status" value="1"/>
</dbReference>
<organism evidence="3 4">
    <name type="scientific">Pseudogracilibacillus auburnensis</name>
    <dbReference type="NCBI Taxonomy" id="1494959"/>
    <lineage>
        <taxon>Bacteria</taxon>
        <taxon>Bacillati</taxon>
        <taxon>Bacillota</taxon>
        <taxon>Bacilli</taxon>
        <taxon>Bacillales</taxon>
        <taxon>Bacillaceae</taxon>
        <taxon>Pseudogracilibacillus</taxon>
    </lineage>
</organism>
<keyword evidence="3" id="KW-0378">Hydrolase</keyword>
<keyword evidence="4" id="KW-1185">Reference proteome</keyword>